<evidence type="ECO:0000313" key="3">
    <source>
        <dbReference type="Proteomes" id="UP001482231"/>
    </source>
</evidence>
<comment type="caution">
    <text evidence="2">The sequence shown here is derived from an EMBL/GenBank/DDBJ whole genome shotgun (WGS) entry which is preliminary data.</text>
</comment>
<dbReference type="PANTHER" id="PTHR36302:SF1">
    <property type="entry name" value="COPPER CHAPERONE PCU(A)C"/>
    <property type="match status" value="1"/>
</dbReference>
<organism evidence="2 3">
    <name type="scientific">Thiobacter aerophilum</name>
    <dbReference type="NCBI Taxonomy" id="3121275"/>
    <lineage>
        <taxon>Bacteria</taxon>
        <taxon>Pseudomonadati</taxon>
        <taxon>Pseudomonadota</taxon>
        <taxon>Betaproteobacteria</taxon>
        <taxon>Burkholderiales</taxon>
        <taxon>Thiobacteraceae</taxon>
        <taxon>Thiobacter</taxon>
    </lineage>
</organism>
<dbReference type="SUPFAM" id="SSF110087">
    <property type="entry name" value="DR1885-like metal-binding protein"/>
    <property type="match status" value="1"/>
</dbReference>
<dbReference type="Proteomes" id="UP001482231">
    <property type="component" value="Unassembled WGS sequence"/>
</dbReference>
<dbReference type="Pfam" id="PF04314">
    <property type="entry name" value="PCuAC"/>
    <property type="match status" value="1"/>
</dbReference>
<feature type="chain" id="PRO_5046750591" evidence="1">
    <location>
        <begin position="21"/>
        <end position="150"/>
    </location>
</feature>
<dbReference type="InterPro" id="IPR058248">
    <property type="entry name" value="Lxx211020-like"/>
</dbReference>
<dbReference type="InterPro" id="IPR007410">
    <property type="entry name" value="LpqE-like"/>
</dbReference>
<dbReference type="Gene3D" id="2.60.40.1890">
    <property type="entry name" value="PCu(A)C copper chaperone"/>
    <property type="match status" value="1"/>
</dbReference>
<dbReference type="RefSeq" id="WP_347306921.1">
    <property type="nucleotide sequence ID" value="NZ_JBAJEX010000001.1"/>
</dbReference>
<dbReference type="EMBL" id="JBAJEX010000001">
    <property type="protein sequence ID" value="MEO1766150.1"/>
    <property type="molecule type" value="Genomic_DNA"/>
</dbReference>
<sequence length="150" mass="15974">MNRLSLMTALSLFVAGSALAQVEVKDPWVRATVPAQTATGAFMELTAKEDARLVAARSPVAKIVEIHEMKMEGGVMKMRAIPKLDLPAGKPVTLSPSGYHIMLMGLKGQVKEGDSVPLTLVVETKTGKQEIQVKAHAMPLGGDGQGHSHH</sequence>
<gene>
    <name evidence="2" type="ORF">V6E02_02835</name>
</gene>
<dbReference type="InterPro" id="IPR036182">
    <property type="entry name" value="PCuAC_sf"/>
</dbReference>
<keyword evidence="3" id="KW-1185">Reference proteome</keyword>
<keyword evidence="1" id="KW-0732">Signal</keyword>
<proteinExistence type="predicted"/>
<protein>
    <submittedName>
        <fullName evidence="2">Copper chaperone PCu(A)C</fullName>
    </submittedName>
</protein>
<evidence type="ECO:0000256" key="1">
    <source>
        <dbReference type="SAM" id="SignalP"/>
    </source>
</evidence>
<dbReference type="PANTHER" id="PTHR36302">
    <property type="entry name" value="BLR7088 PROTEIN"/>
    <property type="match status" value="1"/>
</dbReference>
<reference evidence="2 3" key="1">
    <citation type="submission" date="2024-02" db="EMBL/GenBank/DDBJ databases">
        <title>New thermophilic sulfur-oxidizing bacteria from a hot springs of the Uzon caldera (Kamchatka, Russia).</title>
        <authorList>
            <person name="Dukat A.M."/>
            <person name="Elcheninov A.G."/>
            <person name="Frolov E.N."/>
        </authorList>
    </citation>
    <scope>NUCLEOTIDE SEQUENCE [LARGE SCALE GENOMIC DNA]</scope>
    <source>
        <strain evidence="2 3">AK1</strain>
    </source>
</reference>
<accession>A0ABV0EBW7</accession>
<evidence type="ECO:0000313" key="2">
    <source>
        <dbReference type="EMBL" id="MEO1766150.1"/>
    </source>
</evidence>
<name>A0ABV0EBW7_9BURK</name>
<feature type="signal peptide" evidence="1">
    <location>
        <begin position="1"/>
        <end position="20"/>
    </location>
</feature>